<dbReference type="Proteomes" id="UP000315295">
    <property type="component" value="Unassembled WGS sequence"/>
</dbReference>
<dbReference type="EMBL" id="VIEB01000564">
    <property type="protein sequence ID" value="TQD86514.1"/>
    <property type="molecule type" value="Genomic_DNA"/>
</dbReference>
<dbReference type="PANTHER" id="PTHR37394">
    <property type="entry name" value="PROTEIN PARTING DANCERS"/>
    <property type="match status" value="1"/>
</dbReference>
<proteinExistence type="predicted"/>
<protein>
    <submittedName>
        <fullName evidence="1">Uncharacterized protein</fullName>
    </submittedName>
</protein>
<name>A0A540LJ85_MALBA</name>
<comment type="caution">
    <text evidence="1">The sequence shown here is derived from an EMBL/GenBank/DDBJ whole genome shotgun (WGS) entry which is preliminary data.</text>
</comment>
<dbReference type="PANTHER" id="PTHR37394:SF1">
    <property type="entry name" value="PROTEIN PARTING DANCERS"/>
    <property type="match status" value="1"/>
</dbReference>
<dbReference type="STRING" id="106549.A0A540LJ85"/>
<evidence type="ECO:0000313" key="2">
    <source>
        <dbReference type="Proteomes" id="UP000315295"/>
    </source>
</evidence>
<gene>
    <name evidence="1" type="ORF">C1H46_028003</name>
</gene>
<dbReference type="InterPro" id="IPR039172">
    <property type="entry name" value="PTD"/>
</dbReference>
<organism evidence="1 2">
    <name type="scientific">Malus baccata</name>
    <name type="common">Siberian crab apple</name>
    <name type="synonym">Pyrus baccata</name>
    <dbReference type="NCBI Taxonomy" id="106549"/>
    <lineage>
        <taxon>Eukaryota</taxon>
        <taxon>Viridiplantae</taxon>
        <taxon>Streptophyta</taxon>
        <taxon>Embryophyta</taxon>
        <taxon>Tracheophyta</taxon>
        <taxon>Spermatophyta</taxon>
        <taxon>Magnoliopsida</taxon>
        <taxon>eudicotyledons</taxon>
        <taxon>Gunneridae</taxon>
        <taxon>Pentapetalae</taxon>
        <taxon>rosids</taxon>
        <taxon>fabids</taxon>
        <taxon>Rosales</taxon>
        <taxon>Rosaceae</taxon>
        <taxon>Amygdaloideae</taxon>
        <taxon>Maleae</taxon>
        <taxon>Malus</taxon>
    </lineage>
</organism>
<reference evidence="1 2" key="1">
    <citation type="journal article" date="2019" name="G3 (Bethesda)">
        <title>Sequencing of a Wild Apple (Malus baccata) Genome Unravels the Differences Between Cultivated and Wild Apple Species Regarding Disease Resistance and Cold Tolerance.</title>
        <authorList>
            <person name="Chen X."/>
        </authorList>
    </citation>
    <scope>NUCLEOTIDE SEQUENCE [LARGE SCALE GENOMIC DNA]</scope>
    <source>
        <strain evidence="2">cv. Shandingzi</strain>
        <tissue evidence="1">Leaves</tissue>
    </source>
</reference>
<keyword evidence="2" id="KW-1185">Reference proteome</keyword>
<dbReference type="GO" id="GO:0000712">
    <property type="term" value="P:resolution of meiotic recombination intermediates"/>
    <property type="evidence" value="ECO:0007669"/>
    <property type="project" value="InterPro"/>
</dbReference>
<accession>A0A540LJ85</accession>
<evidence type="ECO:0000313" key="1">
    <source>
        <dbReference type="EMBL" id="TQD86514.1"/>
    </source>
</evidence>
<sequence length="127" mass="14535">MELGMPTLVLVKDLEVGLMSSLTYLSHELVSKQEDVTAQLKAERKQTVQAPGIFQRVIKAIPGIDTPDINAVRNSSNEQTSSYNHMLFSWIFIQFVIAKMVLHICKFAIIMTESFGFTHWQIFRKFN</sequence>
<dbReference type="AlphaFoldDB" id="A0A540LJ85"/>